<evidence type="ECO:0000313" key="3">
    <source>
        <dbReference type="EMBL" id="MBP2705000.1"/>
    </source>
</evidence>
<name>A0A940WP73_9ACTN</name>
<dbReference type="EMBL" id="JAFCNB010000006">
    <property type="protein sequence ID" value="MBP2705000.1"/>
    <property type="molecule type" value="Genomic_DNA"/>
</dbReference>
<feature type="region of interest" description="Disordered" evidence="1">
    <location>
        <begin position="1"/>
        <end position="124"/>
    </location>
</feature>
<evidence type="ECO:0000256" key="2">
    <source>
        <dbReference type="SAM" id="Phobius"/>
    </source>
</evidence>
<protein>
    <submittedName>
        <fullName evidence="3">Uncharacterized protein</fullName>
    </submittedName>
</protein>
<dbReference type="Proteomes" id="UP000674234">
    <property type="component" value="Unassembled WGS sequence"/>
</dbReference>
<organism evidence="3 4">
    <name type="scientific">Microbispora oryzae</name>
    <dbReference type="NCBI Taxonomy" id="2806554"/>
    <lineage>
        <taxon>Bacteria</taxon>
        <taxon>Bacillati</taxon>
        <taxon>Actinomycetota</taxon>
        <taxon>Actinomycetes</taxon>
        <taxon>Streptosporangiales</taxon>
        <taxon>Streptosporangiaceae</taxon>
        <taxon>Microbispora</taxon>
    </lineage>
</organism>
<sequence length="309" mass="33253">MTHTPNDGMPQPDETGQRDWFAPPPSQPSDITLSAPVPRPAVPIPGTLLPPRDVLVWPPPPPDEDRSTQPFPALRENRSMPLPPRPAAAPQAAPTPAVPGPATPEPSDPAPSGDAAPSASTGRPRRTLMLGAGAVLSIALAIGLPGWFAYGVYQYGRPSDQVQPVPSGQAGIYQHVSWRVTVERVADPSGKAEAADRQWLKVVATRIALDAEGAIRHGAPEVRLTDRYGRVWMLQEVSNDTPPDTMDNKVGTPYNIQLYGVVPPSVADQVEVVLRPSTYRSVPGQSVSDMVGDAIDRDERQDHVLRFTR</sequence>
<keyword evidence="2" id="KW-1133">Transmembrane helix</keyword>
<dbReference type="AlphaFoldDB" id="A0A940WP73"/>
<dbReference type="RefSeq" id="WP_210156272.1">
    <property type="nucleotide sequence ID" value="NZ_JAFCNB010000006.1"/>
</dbReference>
<proteinExistence type="predicted"/>
<keyword evidence="2" id="KW-0472">Membrane</keyword>
<feature type="transmembrane region" description="Helical" evidence="2">
    <location>
        <begin position="128"/>
        <end position="150"/>
    </location>
</feature>
<feature type="compositionally biased region" description="Pro residues" evidence="1">
    <location>
        <begin position="96"/>
        <end position="109"/>
    </location>
</feature>
<evidence type="ECO:0000313" key="4">
    <source>
        <dbReference type="Proteomes" id="UP000674234"/>
    </source>
</evidence>
<gene>
    <name evidence="3" type="ORF">JOL79_14360</name>
</gene>
<accession>A0A940WP73</accession>
<feature type="compositionally biased region" description="Low complexity" evidence="1">
    <location>
        <begin position="110"/>
        <end position="120"/>
    </location>
</feature>
<keyword evidence="2" id="KW-0812">Transmembrane</keyword>
<evidence type="ECO:0000256" key="1">
    <source>
        <dbReference type="SAM" id="MobiDB-lite"/>
    </source>
</evidence>
<reference evidence="3" key="1">
    <citation type="submission" date="2021-02" db="EMBL/GenBank/DDBJ databases">
        <title>Draft genome sequence of Microbispora sp. RL4-1S isolated from rice leaves in Thailand.</title>
        <authorList>
            <person name="Muangham S."/>
            <person name="Duangmal K."/>
        </authorList>
    </citation>
    <scope>NUCLEOTIDE SEQUENCE</scope>
    <source>
        <strain evidence="3">RL4-1S</strain>
    </source>
</reference>
<keyword evidence="4" id="KW-1185">Reference proteome</keyword>
<comment type="caution">
    <text evidence="3">The sequence shown here is derived from an EMBL/GenBank/DDBJ whole genome shotgun (WGS) entry which is preliminary data.</text>
</comment>